<evidence type="ECO:0000313" key="11">
    <source>
        <dbReference type="EMBL" id="ETO35622.1"/>
    </source>
</evidence>
<dbReference type="InterPro" id="IPR028565">
    <property type="entry name" value="MHD"/>
</dbReference>
<name>X6PD66_RETFI</name>
<dbReference type="PANTHER" id="PTHR10121:SF0">
    <property type="entry name" value="COATOMER SUBUNIT DELTA"/>
    <property type="match status" value="1"/>
</dbReference>
<dbReference type="PANTHER" id="PTHR10121">
    <property type="entry name" value="COATOMER SUBUNIT DELTA"/>
    <property type="match status" value="1"/>
</dbReference>
<sequence length="249" mass="28851">MCLYTYVYVYDRIELTVTESLNVELDRDHTMTKFEVKGNFEVVVNNPDCSKCVIHTGVDPNAKLSLGRVKWNLHPRMDEANWKQGILALKDADKSFRIGRACKTSILRWRLTSTKEEAIPIRIEFWPETELNKIRVNATYSVEREEVQLKNVIINFPTPLRFFIFIIFAFELRWIIGDVATDAKGSFEYRLENCELEGLWPVTAHFDIEPMYSGMSVAKVTLQGNESTEFQFDVKAFCHAETYRLGEAS</sequence>
<evidence type="ECO:0000256" key="2">
    <source>
        <dbReference type="ARBA" id="ARBA00022448"/>
    </source>
</evidence>
<reference evidence="11 12" key="1">
    <citation type="journal article" date="2013" name="Curr. Biol.">
        <title>The Genome of the Foraminiferan Reticulomyxa filosa.</title>
        <authorList>
            <person name="Glockner G."/>
            <person name="Hulsmann N."/>
            <person name="Schleicher M."/>
            <person name="Noegel A.A."/>
            <person name="Eichinger L."/>
            <person name="Gallinger C."/>
            <person name="Pawlowski J."/>
            <person name="Sierra R."/>
            <person name="Euteneuer U."/>
            <person name="Pillet L."/>
            <person name="Moustafa A."/>
            <person name="Platzer M."/>
            <person name="Groth M."/>
            <person name="Szafranski K."/>
            <person name="Schliwa M."/>
        </authorList>
    </citation>
    <scope>NUCLEOTIDE SEQUENCE [LARGE SCALE GENOMIC DNA]</scope>
</reference>
<comment type="function">
    <text evidence="8">The coatomer is a cytosolic protein complex that binds to dilysine motifs and reversibly associates with Golgi non-clathrin-coated vesicles, which further mediate biosynthetic protein transport from the ER, via the Golgi up to the trans Golgi network. Coatomer complex is required for budding from Golgi membranes, and is essential for the retrograde Golgi-to-ER transport of dilysine-tagged proteins.</text>
</comment>
<keyword evidence="3 8" id="KW-0963">Cytoplasm</keyword>
<keyword evidence="12" id="KW-1185">Reference proteome</keyword>
<dbReference type="InterPro" id="IPR027059">
    <property type="entry name" value="Coatomer_dsu"/>
</dbReference>
<evidence type="ECO:0000256" key="7">
    <source>
        <dbReference type="ARBA" id="ARBA00023329"/>
    </source>
</evidence>
<evidence type="ECO:0000256" key="3">
    <source>
        <dbReference type="ARBA" id="ARBA00022490"/>
    </source>
</evidence>
<keyword evidence="7 8" id="KW-0968">Cytoplasmic vesicle</keyword>
<dbReference type="PROSITE" id="PS51072">
    <property type="entry name" value="MHD"/>
    <property type="match status" value="1"/>
</dbReference>
<dbReference type="GO" id="GO:0030126">
    <property type="term" value="C:COPI vesicle coat"/>
    <property type="evidence" value="ECO:0007669"/>
    <property type="project" value="UniProtKB-UniRule"/>
</dbReference>
<comment type="subcellular location">
    <subcellularLocation>
        <location evidence="8 9">Cytoplasm</location>
    </subcellularLocation>
    <subcellularLocation>
        <location evidence="8 9">Cytoplasmic vesicle</location>
        <location evidence="8 9">COPI-coated vesicle membrane</location>
        <topology evidence="8 9">Peripheral membrane protein</topology>
        <orientation evidence="8 9">Cytoplasmic side</orientation>
    </subcellularLocation>
    <subcellularLocation>
        <location evidence="8 9">Golgi apparatus membrane</location>
        <topology evidence="8 9">Peripheral membrane protein</topology>
        <orientation evidence="8 9">Cytoplasmic side</orientation>
    </subcellularLocation>
</comment>
<dbReference type="AlphaFoldDB" id="X6PD66"/>
<dbReference type="OrthoDB" id="10266042at2759"/>
<dbReference type="SUPFAM" id="SSF49447">
    <property type="entry name" value="Second domain of Mu2 adaptin subunit (ap50) of ap2 adaptor"/>
    <property type="match status" value="1"/>
</dbReference>
<dbReference type="GO" id="GO:0015031">
    <property type="term" value="P:protein transport"/>
    <property type="evidence" value="ECO:0007669"/>
    <property type="project" value="UniProtKB-KW"/>
</dbReference>
<keyword evidence="8" id="KW-0472">Membrane</keyword>
<proteinExistence type="inferred from homology"/>
<comment type="caution">
    <text evidence="11">The sequence shown here is derived from an EMBL/GenBank/DDBJ whole genome shotgun (WGS) entry which is preliminary data.</text>
</comment>
<dbReference type="Proteomes" id="UP000023152">
    <property type="component" value="Unassembled WGS sequence"/>
</dbReference>
<feature type="domain" description="MHD" evidence="10">
    <location>
        <begin position="10"/>
        <end position="249"/>
    </location>
</feature>
<gene>
    <name evidence="11" type="ORF">RFI_01441</name>
</gene>
<evidence type="ECO:0000259" key="10">
    <source>
        <dbReference type="PROSITE" id="PS51072"/>
    </source>
</evidence>
<evidence type="ECO:0000256" key="1">
    <source>
        <dbReference type="ARBA" id="ARBA00010516"/>
    </source>
</evidence>
<keyword evidence="4 8" id="KW-0931">ER-Golgi transport</keyword>
<keyword evidence="6 8" id="KW-0333">Golgi apparatus</keyword>
<evidence type="ECO:0000256" key="9">
    <source>
        <dbReference type="RuleBase" id="RU366052"/>
    </source>
</evidence>
<comment type="similarity">
    <text evidence="1 8">Belongs to the adaptor complexes medium subunit family. Delta-COP subfamily.</text>
</comment>
<keyword evidence="5 8" id="KW-0653">Protein transport</keyword>
<dbReference type="GO" id="GO:0006888">
    <property type="term" value="P:endoplasmic reticulum to Golgi vesicle-mediated transport"/>
    <property type="evidence" value="ECO:0007669"/>
    <property type="project" value="TreeGrafter"/>
</dbReference>
<evidence type="ECO:0000256" key="6">
    <source>
        <dbReference type="ARBA" id="ARBA00023034"/>
    </source>
</evidence>
<organism evidence="11 12">
    <name type="scientific">Reticulomyxa filosa</name>
    <dbReference type="NCBI Taxonomy" id="46433"/>
    <lineage>
        <taxon>Eukaryota</taxon>
        <taxon>Sar</taxon>
        <taxon>Rhizaria</taxon>
        <taxon>Retaria</taxon>
        <taxon>Foraminifera</taxon>
        <taxon>Monothalamids</taxon>
        <taxon>Reticulomyxidae</taxon>
        <taxon>Reticulomyxa</taxon>
    </lineage>
</organism>
<evidence type="ECO:0000256" key="5">
    <source>
        <dbReference type="ARBA" id="ARBA00022927"/>
    </source>
</evidence>
<dbReference type="GO" id="GO:0051645">
    <property type="term" value="P:Golgi localization"/>
    <property type="evidence" value="ECO:0007669"/>
    <property type="project" value="TreeGrafter"/>
</dbReference>
<evidence type="ECO:0000256" key="4">
    <source>
        <dbReference type="ARBA" id="ARBA00022892"/>
    </source>
</evidence>
<evidence type="ECO:0000313" key="12">
    <source>
        <dbReference type="Proteomes" id="UP000023152"/>
    </source>
</evidence>
<evidence type="ECO:0000256" key="8">
    <source>
        <dbReference type="RuleBase" id="RU364018"/>
    </source>
</evidence>
<dbReference type="Pfam" id="PF00928">
    <property type="entry name" value="Adap_comp_sub"/>
    <property type="match status" value="1"/>
</dbReference>
<comment type="subunit">
    <text evidence="8">Oligomeric complex that consists of at least the alpha, beta, beta', gamma, delta, epsilon and zeta subunits.</text>
</comment>
<accession>X6PD66</accession>
<dbReference type="InterPro" id="IPR036168">
    <property type="entry name" value="AP2_Mu_C_sf"/>
</dbReference>
<dbReference type="GO" id="GO:0000139">
    <property type="term" value="C:Golgi membrane"/>
    <property type="evidence" value="ECO:0007669"/>
    <property type="project" value="UniProtKB-SubCell"/>
</dbReference>
<protein>
    <recommendedName>
        <fullName evidence="8">Coatomer subunit delta</fullName>
    </recommendedName>
</protein>
<keyword evidence="2 8" id="KW-0813">Transport</keyword>
<dbReference type="GO" id="GO:0006890">
    <property type="term" value="P:retrograde vesicle-mediated transport, Golgi to endoplasmic reticulum"/>
    <property type="evidence" value="ECO:0007669"/>
    <property type="project" value="UniProtKB-UniRule"/>
</dbReference>
<dbReference type="EMBL" id="ASPP01001466">
    <property type="protein sequence ID" value="ETO35622.1"/>
    <property type="molecule type" value="Genomic_DNA"/>
</dbReference>